<dbReference type="InterPro" id="IPR036388">
    <property type="entry name" value="WH-like_DNA-bd_sf"/>
</dbReference>
<dbReference type="GO" id="GO:0003700">
    <property type="term" value="F:DNA-binding transcription factor activity"/>
    <property type="evidence" value="ECO:0007669"/>
    <property type="project" value="InterPro"/>
</dbReference>
<reference evidence="5 6" key="1">
    <citation type="submission" date="2018-11" db="EMBL/GenBank/DDBJ databases">
        <title>Photobacterium sp. BEI247 sp. nov., a marine bacterium isolated from Yongle Blue Hole in the South China Sea.</title>
        <authorList>
            <person name="Wang X."/>
        </authorList>
    </citation>
    <scope>NUCLEOTIDE SEQUENCE [LARGE SCALE GENOMIC DNA]</scope>
    <source>
        <strain evidence="6">BEI247</strain>
    </source>
</reference>
<dbReference type="PROSITE" id="PS50995">
    <property type="entry name" value="HTH_MARR_2"/>
    <property type="match status" value="1"/>
</dbReference>
<dbReference type="GO" id="GO:0003677">
    <property type="term" value="F:DNA binding"/>
    <property type="evidence" value="ECO:0007669"/>
    <property type="project" value="UniProtKB-KW"/>
</dbReference>
<dbReference type="OrthoDB" id="32523at2"/>
<dbReference type="SUPFAM" id="SSF46785">
    <property type="entry name" value="Winged helix' DNA-binding domain"/>
    <property type="match status" value="1"/>
</dbReference>
<evidence type="ECO:0000313" key="6">
    <source>
        <dbReference type="Proteomes" id="UP000287563"/>
    </source>
</evidence>
<feature type="domain" description="HTH marR-type" evidence="4">
    <location>
        <begin position="22"/>
        <end position="160"/>
    </location>
</feature>
<proteinExistence type="predicted"/>
<accession>A0A3S4TKL2</accession>
<dbReference type="InterPro" id="IPR000835">
    <property type="entry name" value="HTH_MarR-typ"/>
</dbReference>
<comment type="caution">
    <text evidence="5">The sequence shown here is derived from an EMBL/GenBank/DDBJ whole genome shotgun (WGS) entry which is preliminary data.</text>
</comment>
<keyword evidence="3" id="KW-0804">Transcription</keyword>
<evidence type="ECO:0000256" key="2">
    <source>
        <dbReference type="ARBA" id="ARBA00023125"/>
    </source>
</evidence>
<protein>
    <submittedName>
        <fullName evidence="5">MarR family transcriptional regulator</fullName>
    </submittedName>
</protein>
<sequence length="163" mass="18765">MIKQETVANILNKIEENWPLSAEKCSPAVLRIHRIHDYHQQDLITILDKYDLQRADFGVLAALRRQGKACCLTPTELYRSMLFSSGGLTKVLSRITTLGLIERIDNPEDKRSKLVKLTERGKVLIDEIIQKLHNHEQEAISVLTEQEQHQLNELLTKLLSTRE</sequence>
<keyword evidence="6" id="KW-1185">Reference proteome</keyword>
<keyword evidence="1" id="KW-0805">Transcription regulation</keyword>
<dbReference type="AlphaFoldDB" id="A0A3S4TKL2"/>
<dbReference type="Gene3D" id="1.10.10.10">
    <property type="entry name" value="Winged helix-like DNA-binding domain superfamily/Winged helix DNA-binding domain"/>
    <property type="match status" value="1"/>
</dbReference>
<dbReference type="PRINTS" id="PR00598">
    <property type="entry name" value="HTHMARR"/>
</dbReference>
<gene>
    <name evidence="5" type="ORF">EDI28_16540</name>
</gene>
<dbReference type="Pfam" id="PF12802">
    <property type="entry name" value="MarR_2"/>
    <property type="match status" value="1"/>
</dbReference>
<dbReference type="Proteomes" id="UP000287563">
    <property type="component" value="Unassembled WGS sequence"/>
</dbReference>
<dbReference type="SMART" id="SM00347">
    <property type="entry name" value="HTH_MARR"/>
    <property type="match status" value="1"/>
</dbReference>
<name>A0A3S4TKL2_9GAMM</name>
<dbReference type="PANTHER" id="PTHR42756">
    <property type="entry name" value="TRANSCRIPTIONAL REGULATOR, MARR"/>
    <property type="match status" value="1"/>
</dbReference>
<evidence type="ECO:0000256" key="3">
    <source>
        <dbReference type="ARBA" id="ARBA00023163"/>
    </source>
</evidence>
<dbReference type="InterPro" id="IPR036390">
    <property type="entry name" value="WH_DNA-bd_sf"/>
</dbReference>
<dbReference type="PANTHER" id="PTHR42756:SF1">
    <property type="entry name" value="TRANSCRIPTIONAL REPRESSOR OF EMRAB OPERON"/>
    <property type="match status" value="1"/>
</dbReference>
<evidence type="ECO:0000259" key="4">
    <source>
        <dbReference type="PROSITE" id="PS50995"/>
    </source>
</evidence>
<dbReference type="EMBL" id="RJLM01000006">
    <property type="protein sequence ID" value="RWX54714.1"/>
    <property type="molecule type" value="Genomic_DNA"/>
</dbReference>
<organism evidence="5 6">
    <name type="scientific">Photobacterium chitinilyticum</name>
    <dbReference type="NCBI Taxonomy" id="2485123"/>
    <lineage>
        <taxon>Bacteria</taxon>
        <taxon>Pseudomonadati</taxon>
        <taxon>Pseudomonadota</taxon>
        <taxon>Gammaproteobacteria</taxon>
        <taxon>Vibrionales</taxon>
        <taxon>Vibrionaceae</taxon>
        <taxon>Photobacterium</taxon>
    </lineage>
</organism>
<keyword evidence="2" id="KW-0238">DNA-binding</keyword>
<evidence type="ECO:0000313" key="5">
    <source>
        <dbReference type="EMBL" id="RWX54714.1"/>
    </source>
</evidence>
<evidence type="ECO:0000256" key="1">
    <source>
        <dbReference type="ARBA" id="ARBA00023015"/>
    </source>
</evidence>